<reference evidence="2 3" key="1">
    <citation type="submission" date="2019-03" db="EMBL/GenBank/DDBJ databases">
        <title>Genomic analyses of the natural microbiome of Caenorhabditis elegans.</title>
        <authorList>
            <person name="Samuel B."/>
        </authorList>
    </citation>
    <scope>NUCLEOTIDE SEQUENCE [LARGE SCALE GENOMIC DNA]</scope>
    <source>
        <strain evidence="2 3">JUb89</strain>
    </source>
</reference>
<feature type="domain" description="Peptidase M15A C-terminal" evidence="1">
    <location>
        <begin position="139"/>
        <end position="177"/>
    </location>
</feature>
<dbReference type="Pfam" id="PF08291">
    <property type="entry name" value="Peptidase_M15_3"/>
    <property type="match status" value="1"/>
</dbReference>
<dbReference type="AlphaFoldDB" id="A0A4R1XNY0"/>
<evidence type="ECO:0000259" key="1">
    <source>
        <dbReference type="Pfam" id="PF08291"/>
    </source>
</evidence>
<dbReference type="InterPro" id="IPR009045">
    <property type="entry name" value="Zn_M74/Hedgehog-like"/>
</dbReference>
<dbReference type="OrthoDB" id="500593at2"/>
<keyword evidence="3" id="KW-1185">Reference proteome</keyword>
<name>A0A4R1XNY0_ACICA</name>
<comment type="caution">
    <text evidence="2">The sequence shown here is derived from an EMBL/GenBank/DDBJ whole genome shotgun (WGS) entry which is preliminary data.</text>
</comment>
<dbReference type="SUPFAM" id="SSF55166">
    <property type="entry name" value="Hedgehog/DD-peptidase"/>
    <property type="match status" value="1"/>
</dbReference>
<evidence type="ECO:0000313" key="2">
    <source>
        <dbReference type="EMBL" id="TCM65844.1"/>
    </source>
</evidence>
<protein>
    <submittedName>
        <fullName evidence="2">Peptidase M15-like protein</fullName>
    </submittedName>
</protein>
<dbReference type="EMBL" id="SLVJ01000014">
    <property type="protein sequence ID" value="TCM65844.1"/>
    <property type="molecule type" value="Genomic_DNA"/>
</dbReference>
<proteinExistence type="predicted"/>
<dbReference type="InterPro" id="IPR013230">
    <property type="entry name" value="Peptidase_M15A_C"/>
</dbReference>
<dbReference type="Gene3D" id="3.30.1380.10">
    <property type="match status" value="1"/>
</dbReference>
<organism evidence="2 3">
    <name type="scientific">Acinetobacter calcoaceticus</name>
    <dbReference type="NCBI Taxonomy" id="471"/>
    <lineage>
        <taxon>Bacteria</taxon>
        <taxon>Pseudomonadati</taxon>
        <taxon>Pseudomonadota</taxon>
        <taxon>Gammaproteobacteria</taxon>
        <taxon>Moraxellales</taxon>
        <taxon>Moraxellaceae</taxon>
        <taxon>Acinetobacter</taxon>
        <taxon>Acinetobacter calcoaceticus/baumannii complex</taxon>
    </lineage>
</organism>
<gene>
    <name evidence="2" type="ORF">EC844_11490</name>
</gene>
<evidence type="ECO:0000313" key="3">
    <source>
        <dbReference type="Proteomes" id="UP000294963"/>
    </source>
</evidence>
<sequence>MSIDLSNTDAKPQSIMRSPWMVAVLILCTAILASCKPTSKKVQLPEDPHYPVDAKTLKQFEQWKAQQNPAQLAKYQAYVAERIDQPLSLYALSFNGHRTPAQCEHLRFSIPPEQQWSHIIPSLKLIERLQAQGLFKHYQIISTYRSAEMNDCIKGAKRSKHVHNHAVDFKALDENWKPYRQSAYLQLQQQMCQFWSESGAKAKMGLGVYPSRSFHIDTQGHRTWGGDYQRKSSPCILAQ</sequence>
<accession>A0A4R1XNY0</accession>
<dbReference type="Proteomes" id="UP000294963">
    <property type="component" value="Unassembled WGS sequence"/>
</dbReference>